<organism evidence="2 3">
    <name type="scientific">Faecalibacterium prausnitzii</name>
    <dbReference type="NCBI Taxonomy" id="853"/>
    <lineage>
        <taxon>Bacteria</taxon>
        <taxon>Bacillati</taxon>
        <taxon>Bacillota</taxon>
        <taxon>Clostridia</taxon>
        <taxon>Eubacteriales</taxon>
        <taxon>Oscillospiraceae</taxon>
        <taxon>Faecalibacterium</taxon>
    </lineage>
</organism>
<evidence type="ECO:0000259" key="1">
    <source>
        <dbReference type="Pfam" id="PF00535"/>
    </source>
</evidence>
<dbReference type="InterPro" id="IPR001173">
    <property type="entry name" value="Glyco_trans_2-like"/>
</dbReference>
<dbReference type="AlphaFoldDB" id="A0A6A8KEY5"/>
<gene>
    <name evidence="2" type="ORF">GKD85_05700</name>
</gene>
<dbReference type="SUPFAM" id="SSF53448">
    <property type="entry name" value="Nucleotide-diphospho-sugar transferases"/>
    <property type="match status" value="1"/>
</dbReference>
<dbReference type="Proteomes" id="UP000477010">
    <property type="component" value="Unassembled WGS sequence"/>
</dbReference>
<name>A0A6A8KEY5_9FIRM</name>
<dbReference type="PANTHER" id="PTHR22916">
    <property type="entry name" value="GLYCOSYLTRANSFERASE"/>
    <property type="match status" value="1"/>
</dbReference>
<dbReference type="PANTHER" id="PTHR22916:SF3">
    <property type="entry name" value="UDP-GLCNAC:BETAGAL BETA-1,3-N-ACETYLGLUCOSAMINYLTRANSFERASE-LIKE PROTEIN 1"/>
    <property type="match status" value="1"/>
</dbReference>
<dbReference type="Gene3D" id="3.90.550.10">
    <property type="entry name" value="Spore Coat Polysaccharide Biosynthesis Protein SpsA, Chain A"/>
    <property type="match status" value="1"/>
</dbReference>
<comment type="caution">
    <text evidence="2">The sequence shown here is derived from an EMBL/GenBank/DDBJ whole genome shotgun (WGS) entry which is preliminary data.</text>
</comment>
<evidence type="ECO:0000313" key="3">
    <source>
        <dbReference type="Proteomes" id="UP000477010"/>
    </source>
</evidence>
<dbReference type="Pfam" id="PF00535">
    <property type="entry name" value="Glycos_transf_2"/>
    <property type="match status" value="1"/>
</dbReference>
<dbReference type="RefSeq" id="WP_154251919.1">
    <property type="nucleotide sequence ID" value="NZ_WKPZ01000007.1"/>
</dbReference>
<accession>A0A6A8KEY5</accession>
<feature type="domain" description="Glycosyltransferase 2-like" evidence="1">
    <location>
        <begin position="19"/>
        <end position="132"/>
    </location>
</feature>
<dbReference type="GO" id="GO:0016758">
    <property type="term" value="F:hexosyltransferase activity"/>
    <property type="evidence" value="ECO:0007669"/>
    <property type="project" value="UniProtKB-ARBA"/>
</dbReference>
<proteinExistence type="predicted"/>
<dbReference type="EMBL" id="WKQE01000005">
    <property type="protein sequence ID" value="MSC80316.1"/>
    <property type="molecule type" value="Genomic_DNA"/>
</dbReference>
<protein>
    <submittedName>
        <fullName evidence="2">Glycosyltransferase</fullName>
    </submittedName>
</protein>
<dbReference type="CDD" id="cd00761">
    <property type="entry name" value="Glyco_tranf_GTA_type"/>
    <property type="match status" value="1"/>
</dbReference>
<dbReference type="InterPro" id="IPR029044">
    <property type="entry name" value="Nucleotide-diphossugar_trans"/>
</dbReference>
<keyword evidence="2" id="KW-0808">Transferase</keyword>
<sequence length="356" mass="41420">MREAKQMEVNNIDSKPFFSVLVPVYNQEKYLPECIESVLNQTFKDFELILVDDGSTDSSGMLCDQYAQEHPRIITVIHQKNQGLLFARRTGIENANGEFYLFLDADDYFCGNALKTIYSQIEKKSVHMVIFNASLQADFKSKLNNYPYEDGTVLEGKQKNVFLMAFCGTHMFNNMCFKCIHSSLIDLHDYIDGVGVGYGEDLFQSIPLVDRAESFCILQAPLYFYRQHAESMTHYYNPAQFESLKNVCGRLMAYSQKWQGEYKIPLIDKAYEYAGNECYRTAKNVLKSNDEFGVKRNYLAELKKDAFYKKYVENKRMCSHLRMYEKFILFAVKSNSYMMQRIVSEIFSCASRLKRN</sequence>
<evidence type="ECO:0000313" key="2">
    <source>
        <dbReference type="EMBL" id="MSC80316.1"/>
    </source>
</evidence>
<reference evidence="2 3" key="1">
    <citation type="journal article" date="2019" name="Nat. Med.">
        <title>A library of human gut bacterial isolates paired with longitudinal multiomics data enables mechanistic microbiome research.</title>
        <authorList>
            <person name="Poyet M."/>
            <person name="Groussin M."/>
            <person name="Gibbons S.M."/>
            <person name="Avila-Pacheco J."/>
            <person name="Jiang X."/>
            <person name="Kearney S.M."/>
            <person name="Perrotta A.R."/>
            <person name="Berdy B."/>
            <person name="Zhao S."/>
            <person name="Lieberman T.D."/>
            <person name="Swanson P.K."/>
            <person name="Smith M."/>
            <person name="Roesemann S."/>
            <person name="Alexander J.E."/>
            <person name="Rich S.A."/>
            <person name="Livny J."/>
            <person name="Vlamakis H."/>
            <person name="Clish C."/>
            <person name="Bullock K."/>
            <person name="Deik A."/>
            <person name="Scott J."/>
            <person name="Pierce K.A."/>
            <person name="Xavier R.J."/>
            <person name="Alm E.J."/>
        </authorList>
    </citation>
    <scope>NUCLEOTIDE SEQUENCE [LARGE SCALE GENOMIC DNA]</scope>
    <source>
        <strain evidence="2 3">BIOML-B9</strain>
    </source>
</reference>